<proteinExistence type="predicted"/>
<dbReference type="Proteomes" id="UP000019487">
    <property type="component" value="Unassembled WGS sequence"/>
</dbReference>
<feature type="region of interest" description="Disordered" evidence="1">
    <location>
        <begin position="235"/>
        <end position="275"/>
    </location>
</feature>
<dbReference type="EMBL" id="AYSA01000607">
    <property type="protein sequence ID" value="ESZ90566.1"/>
    <property type="molecule type" value="Genomic_DNA"/>
</dbReference>
<feature type="signal peptide" evidence="2">
    <location>
        <begin position="1"/>
        <end position="27"/>
    </location>
</feature>
<evidence type="ECO:0000256" key="1">
    <source>
        <dbReference type="SAM" id="MobiDB-lite"/>
    </source>
</evidence>
<keyword evidence="2" id="KW-0732">Signal</keyword>
<evidence type="ECO:0000313" key="3">
    <source>
        <dbReference type="EMBL" id="ESZ90566.1"/>
    </source>
</evidence>
<evidence type="ECO:0000313" key="4">
    <source>
        <dbReference type="Proteomes" id="UP000019487"/>
    </source>
</evidence>
<feature type="chain" id="PRO_5004918740" evidence="2">
    <location>
        <begin position="28"/>
        <end position="398"/>
    </location>
</feature>
<name>W9C3V4_SCLBF</name>
<sequence>MTVSSHTLYVSSLSAFCILLLAKRGNADFTTTKWNPVRGNKFTIAWSGTSDAGSKNLTLNDADSSGNEFALVQNIATGINGGSFRWLPSTSIPDGTYVINLHETPNKVDAKGLKFIGKAFVFGNAKANQPVVVSSPTTTSGAAQVVQTTKPTTTSGKQEITVLAPTTIVIISTPSYSATVETVDEPLTISTSALVESTSTSNLESSSTTVLSSIPSIFTTILTSTYLSTSASQSHLTTSASSPPPTSPTSYPSPPSSPSSSSPSPSPSPSSSPLHPSLKTALLLTTTCLLLLTIISTYTVHRYLQLKTETLLGNKINHGNQWYRYTYKWKSRNKNGNRGHEKKGENEKKVKVTKVMKDPIFYDGQKKGWVLRVNSVPVELGVEGKDKDEGEGEGKMWV</sequence>
<keyword evidence="4" id="KW-1185">Reference proteome</keyword>
<protein>
    <submittedName>
        <fullName evidence="3">Uncharacterized protein</fullName>
    </submittedName>
</protein>
<comment type="caution">
    <text evidence="3">The sequence shown here is derived from an EMBL/GenBank/DDBJ whole genome shotgun (WGS) entry which is preliminary data.</text>
</comment>
<accession>W9C3V4</accession>
<feature type="compositionally biased region" description="Pro residues" evidence="1">
    <location>
        <begin position="242"/>
        <end position="257"/>
    </location>
</feature>
<reference evidence="3 4" key="1">
    <citation type="journal article" date="2014" name="Genome Announc.">
        <title>Draft genome sequence of Sclerotinia borealis, a psychrophilic plant pathogenic fungus.</title>
        <authorList>
            <person name="Mardanov A.V."/>
            <person name="Beletsky A.V."/>
            <person name="Kadnikov V.V."/>
            <person name="Ignatov A.N."/>
            <person name="Ravin N.V."/>
        </authorList>
    </citation>
    <scope>NUCLEOTIDE SEQUENCE [LARGE SCALE GENOMIC DNA]</scope>
    <source>
        <strain evidence="4">F-4157</strain>
    </source>
</reference>
<organism evidence="3 4">
    <name type="scientific">Sclerotinia borealis (strain F-4128)</name>
    <dbReference type="NCBI Taxonomy" id="1432307"/>
    <lineage>
        <taxon>Eukaryota</taxon>
        <taxon>Fungi</taxon>
        <taxon>Dikarya</taxon>
        <taxon>Ascomycota</taxon>
        <taxon>Pezizomycotina</taxon>
        <taxon>Leotiomycetes</taxon>
        <taxon>Helotiales</taxon>
        <taxon>Sclerotiniaceae</taxon>
        <taxon>Sclerotinia</taxon>
    </lineage>
</organism>
<dbReference type="STRING" id="1432307.W9C3V4"/>
<dbReference type="OrthoDB" id="5589325at2759"/>
<dbReference type="HOGENOM" id="CLU_692911_0_0_1"/>
<gene>
    <name evidence="3" type="ORF">SBOR_9050</name>
</gene>
<evidence type="ECO:0000256" key="2">
    <source>
        <dbReference type="SAM" id="SignalP"/>
    </source>
</evidence>
<dbReference type="AlphaFoldDB" id="W9C3V4"/>